<keyword evidence="19" id="KW-1185">Reference proteome</keyword>
<dbReference type="Pfam" id="PF07714">
    <property type="entry name" value="PK_Tyr_Ser-Thr"/>
    <property type="match status" value="1"/>
</dbReference>
<evidence type="ECO:0000256" key="14">
    <source>
        <dbReference type="ARBA" id="ARBA00051243"/>
    </source>
</evidence>
<dbReference type="CDD" id="cd00192">
    <property type="entry name" value="PTKc"/>
    <property type="match status" value="1"/>
</dbReference>
<dbReference type="SMART" id="SM00423">
    <property type="entry name" value="PSI"/>
    <property type="match status" value="1"/>
</dbReference>
<dbReference type="Proteomes" id="UP000762676">
    <property type="component" value="Unassembled WGS sequence"/>
</dbReference>
<feature type="region of interest" description="Disordered" evidence="16">
    <location>
        <begin position="688"/>
        <end position="782"/>
    </location>
</feature>
<keyword evidence="9" id="KW-1133">Transmembrane helix</keyword>
<evidence type="ECO:0000256" key="15">
    <source>
        <dbReference type="PROSITE-ProRule" id="PRU10141"/>
    </source>
</evidence>
<dbReference type="Gene3D" id="2.60.40.10">
    <property type="entry name" value="Immunoglobulins"/>
    <property type="match status" value="3"/>
</dbReference>
<evidence type="ECO:0000256" key="7">
    <source>
        <dbReference type="ARBA" id="ARBA00022777"/>
    </source>
</evidence>
<evidence type="ECO:0000256" key="2">
    <source>
        <dbReference type="ARBA" id="ARBA00011902"/>
    </source>
</evidence>
<evidence type="ECO:0000256" key="16">
    <source>
        <dbReference type="SAM" id="MobiDB-lite"/>
    </source>
</evidence>
<dbReference type="SUPFAM" id="SSF101912">
    <property type="entry name" value="Sema domain"/>
    <property type="match status" value="1"/>
</dbReference>
<keyword evidence="11" id="KW-0829">Tyrosine-protein kinase</keyword>
<dbReference type="InterPro" id="IPR020635">
    <property type="entry name" value="Tyr_kinase_cat_dom"/>
</dbReference>
<dbReference type="InterPro" id="IPR017441">
    <property type="entry name" value="Protein_kinase_ATP_BS"/>
</dbReference>
<comment type="caution">
    <text evidence="18">The sequence shown here is derived from an EMBL/GenBank/DDBJ whole genome shotgun (WGS) entry which is preliminary data.</text>
</comment>
<evidence type="ECO:0000256" key="10">
    <source>
        <dbReference type="ARBA" id="ARBA00023136"/>
    </source>
</evidence>
<dbReference type="Gene3D" id="1.10.510.10">
    <property type="entry name" value="Transferase(Phosphotransferase) domain 1"/>
    <property type="match status" value="1"/>
</dbReference>
<dbReference type="GO" id="GO:0007399">
    <property type="term" value="P:nervous system development"/>
    <property type="evidence" value="ECO:0007669"/>
    <property type="project" value="TreeGrafter"/>
</dbReference>
<dbReference type="FunFam" id="1.10.510.10:FF:000554">
    <property type="entry name" value="Predicted protein"/>
    <property type="match status" value="1"/>
</dbReference>
<keyword evidence="12 18" id="KW-0675">Receptor</keyword>
<evidence type="ECO:0000256" key="11">
    <source>
        <dbReference type="ARBA" id="ARBA00023137"/>
    </source>
</evidence>
<dbReference type="GO" id="GO:0007169">
    <property type="term" value="P:cell surface receptor protein tyrosine kinase signaling pathway"/>
    <property type="evidence" value="ECO:0007669"/>
    <property type="project" value="TreeGrafter"/>
</dbReference>
<dbReference type="PANTHER" id="PTHR24416:SF564">
    <property type="entry name" value="MACROPHAGE-STIMULATING PROTEIN RECEPTOR"/>
    <property type="match status" value="1"/>
</dbReference>
<evidence type="ECO:0000313" key="18">
    <source>
        <dbReference type="EMBL" id="GFR88422.1"/>
    </source>
</evidence>
<evidence type="ECO:0000256" key="5">
    <source>
        <dbReference type="ARBA" id="ARBA00022692"/>
    </source>
</evidence>
<comment type="subcellular location">
    <subcellularLocation>
        <location evidence="1">Membrane</location>
        <topology evidence="1">Single-pass membrane protein</topology>
    </subcellularLocation>
</comment>
<evidence type="ECO:0000256" key="12">
    <source>
        <dbReference type="ARBA" id="ARBA00023170"/>
    </source>
</evidence>
<feature type="compositionally biased region" description="Acidic residues" evidence="16">
    <location>
        <begin position="1601"/>
        <end position="1615"/>
    </location>
</feature>
<dbReference type="PROSITE" id="PS00109">
    <property type="entry name" value="PROTEIN_KINASE_TYR"/>
    <property type="match status" value="1"/>
</dbReference>
<name>A0AAV4GRE1_9GAST</name>
<dbReference type="PROSITE" id="PS50011">
    <property type="entry name" value="PROTEIN_KINASE_DOM"/>
    <property type="match status" value="1"/>
</dbReference>
<feature type="compositionally biased region" description="Basic and acidic residues" evidence="16">
    <location>
        <begin position="688"/>
        <end position="715"/>
    </location>
</feature>
<proteinExistence type="predicted"/>
<dbReference type="InterPro" id="IPR016201">
    <property type="entry name" value="PSI"/>
</dbReference>
<gene>
    <name evidence="18" type="ORF">ElyMa_000770000</name>
</gene>
<dbReference type="InterPro" id="IPR000719">
    <property type="entry name" value="Prot_kinase_dom"/>
</dbReference>
<dbReference type="InterPro" id="IPR013783">
    <property type="entry name" value="Ig-like_fold"/>
</dbReference>
<feature type="binding site" evidence="15">
    <location>
        <position position="986"/>
    </location>
    <ligand>
        <name>ATP</name>
        <dbReference type="ChEBI" id="CHEBI:30616"/>
    </ligand>
</feature>
<feature type="domain" description="Protein kinase" evidence="17">
    <location>
        <begin position="953"/>
        <end position="1214"/>
    </location>
</feature>
<dbReference type="GO" id="GO:0005886">
    <property type="term" value="C:plasma membrane"/>
    <property type="evidence" value="ECO:0007669"/>
    <property type="project" value="TreeGrafter"/>
</dbReference>
<evidence type="ECO:0000256" key="1">
    <source>
        <dbReference type="ARBA" id="ARBA00004167"/>
    </source>
</evidence>
<dbReference type="SUPFAM" id="SSF56112">
    <property type="entry name" value="Protein kinase-like (PK-like)"/>
    <property type="match status" value="1"/>
</dbReference>
<dbReference type="GO" id="GO:0043235">
    <property type="term" value="C:receptor complex"/>
    <property type="evidence" value="ECO:0007669"/>
    <property type="project" value="TreeGrafter"/>
</dbReference>
<protein>
    <recommendedName>
        <fullName evidence="2">receptor protein-tyrosine kinase</fullName>
        <ecNumber evidence="2">2.7.10.1</ecNumber>
    </recommendedName>
</protein>
<feature type="region of interest" description="Disordered" evidence="16">
    <location>
        <begin position="1532"/>
        <end position="1615"/>
    </location>
</feature>
<keyword evidence="4" id="KW-0808">Transferase</keyword>
<comment type="catalytic activity">
    <reaction evidence="14">
        <text>L-tyrosyl-[protein] + ATP = O-phospho-L-tyrosyl-[protein] + ADP + H(+)</text>
        <dbReference type="Rhea" id="RHEA:10596"/>
        <dbReference type="Rhea" id="RHEA-COMP:10136"/>
        <dbReference type="Rhea" id="RHEA-COMP:20101"/>
        <dbReference type="ChEBI" id="CHEBI:15378"/>
        <dbReference type="ChEBI" id="CHEBI:30616"/>
        <dbReference type="ChEBI" id="CHEBI:46858"/>
        <dbReference type="ChEBI" id="CHEBI:61978"/>
        <dbReference type="ChEBI" id="CHEBI:456216"/>
        <dbReference type="EC" id="2.7.10.1"/>
    </reaction>
</comment>
<dbReference type="SMART" id="SM00429">
    <property type="entry name" value="IPT"/>
    <property type="match status" value="3"/>
</dbReference>
<feature type="region of interest" description="Disordered" evidence="16">
    <location>
        <begin position="835"/>
        <end position="862"/>
    </location>
</feature>
<evidence type="ECO:0000256" key="3">
    <source>
        <dbReference type="ARBA" id="ARBA00022553"/>
    </source>
</evidence>
<dbReference type="PANTHER" id="PTHR24416">
    <property type="entry name" value="TYROSINE-PROTEIN KINASE RECEPTOR"/>
    <property type="match status" value="1"/>
</dbReference>
<dbReference type="GO" id="GO:0016477">
    <property type="term" value="P:cell migration"/>
    <property type="evidence" value="ECO:0007669"/>
    <property type="project" value="TreeGrafter"/>
</dbReference>
<dbReference type="InterPro" id="IPR002909">
    <property type="entry name" value="IPT_dom"/>
</dbReference>
<keyword evidence="3" id="KW-0597">Phosphoprotein</keyword>
<keyword evidence="7" id="KW-0418">Kinase</keyword>
<evidence type="ECO:0000256" key="8">
    <source>
        <dbReference type="ARBA" id="ARBA00022840"/>
    </source>
</evidence>
<feature type="compositionally biased region" description="Low complexity" evidence="16">
    <location>
        <begin position="1536"/>
        <end position="1550"/>
    </location>
</feature>
<keyword evidence="13" id="KW-0325">Glycoprotein</keyword>
<feature type="non-terminal residue" evidence="18">
    <location>
        <position position="1"/>
    </location>
</feature>
<dbReference type="Gene3D" id="2.130.10.10">
    <property type="entry name" value="YVTN repeat-like/Quinoprotein amine dehydrogenase"/>
    <property type="match status" value="1"/>
</dbReference>
<dbReference type="InterPro" id="IPR008266">
    <property type="entry name" value="Tyr_kinase_AS"/>
</dbReference>
<dbReference type="GO" id="GO:0004714">
    <property type="term" value="F:transmembrane receptor protein tyrosine kinase activity"/>
    <property type="evidence" value="ECO:0007669"/>
    <property type="project" value="UniProtKB-EC"/>
</dbReference>
<dbReference type="GO" id="GO:0005524">
    <property type="term" value="F:ATP binding"/>
    <property type="evidence" value="ECO:0007669"/>
    <property type="project" value="UniProtKB-UniRule"/>
</dbReference>
<evidence type="ECO:0000256" key="9">
    <source>
        <dbReference type="ARBA" id="ARBA00022989"/>
    </source>
</evidence>
<keyword evidence="8 15" id="KW-0067">ATP-binding</keyword>
<dbReference type="Pfam" id="PF01833">
    <property type="entry name" value="TIG"/>
    <property type="match status" value="2"/>
</dbReference>
<evidence type="ECO:0000259" key="17">
    <source>
        <dbReference type="PROSITE" id="PS50011"/>
    </source>
</evidence>
<sequence>DKVYPLLTSVVLGSVDIQHSSSRERLPVLVVGFGSRRKDAPAARRVDARQGGAVCVFSLDKINKEMDFALKMCNVGIGGAFIATSASWIKGSNPECIPYFEAEPSDVCSSATPNRHVQGNTEISLDAVVGFEQTSVATLWSYTPRQAFAVVVQKMSLFILTLDGRISKLTLRIDVENDVVKVTTSGSGISEYQRLDIQLTTDNGTWNGQPIPVGATDNIRAFMYISNGNKVMYLSLDYCRQFGTCADCTSHEGVCQWCPAERACLSEDISGPRCKTAASQTCPPKLTSFSPITVPIAGGSLLTLIGSHIGSEVDEMKRVKVFVCEQECDDVTKVDEKGTTITCTVREKCAQCSDSCNVKVTVETVDKTHNLNGKTLLSYVTPRVESVEPRHGPVSGHTQVQLSGQYIHSGSHVKVKVAGTECKIVQSLGGNLQCQVKGDNDGSPRCGPVELTIDNFRSTVPDIQFCLRENPQIKRISPVRSIESGGTVVTIEGAHLNSATRAVLVLSLTAQQDGRNTSQRYPSECNLPDQEDLETMTCPSPPVSDMDELLSDLATRRRQPSPELRHLTFDLLLELDGRNVLDDAKSSGRSDGVARAFVVYRDPTIFRFTPDTEDAFVDVLNPVVEIRGNNVPIWLPISDIQVTIGNWTCPVIEVTRRVIRCNATELAGHVIGQMVDDKTTTVIPGMETTRETRETPRETRETPRETRETPWETRETSVAWTSTLPTPPVTDGGDNDTDVGINATSGSPGGVIATEFNRSATPKQSPGGGSDDTSLKRSGRSVVSDIQQPFALEGQGPESDHEKVTTTKDRLKEFSFVFTIQIVIGNLKVDLGTITLGHDTSRPSTPSTRAPGPETEEEEDEEFSLRKVAGPVAGGALILLGIAAIVLCCQLVKSRRRTREMEKMAPYYMGSISGSAPGSKEMALPTLKDILESIMEPSRRSEVDNLIIQLNRLTIGKSIGSGNFGCVYEGLLEQDGGQPPQRVAVKTLQDGNCQSLDLKSFVQEAVLMKDFRHPHVLGLVGLSERAGPAGIAPYVILPYMENGDLLTYVRDPHVSLSLHDVIKFGADIASGMAYLSALKFVHRDLAARNCMLDSLHRAKVADFGLCRDIYEKGYYTSDNRKKLPIRWMAVESIEHGAYSTKSDVWSFGVVLWELTCRGVTPYPGVDGWDVINYLRKRRLAPPFFCPDELYNMMMLCWAKDPDKRPDFYTLHADLMAMIGQSVSAMPPLSVKRRASEGFTPLSSPTSPGSAQFKLPEVIGPMGRKAMARSNSDIEKGLVDSQLSTSASYKNIAVIGEEVAKAALENKRLSAGGVGGSGATSGSGGGVAAAAATAAGTSPANRRSSVTVVVTGPPKVAINNVNITIPTCFQHRDLSRNVAAEYISLVDNYEPAPKFSNSFKLKSRRGKKSGGGDGDAGRDRASVQKRNKKPPVAPRSSKTKSSVTDPVSLPHHHTSSTASGYSSLVFDHPDKARASAGSGRMIGVSYGMREEGNYFELETAAARASAGSVEGASGGRHSGRSSFNTGSVASLLDARSGRGSSSPSIASSRASTPGVERSSRSQLAGGSGGRSNSNASKQLPVIEQLKAEMSRNHVSQKREETSVVDDEISSCFDTDL</sequence>
<reference evidence="18 19" key="1">
    <citation type="journal article" date="2021" name="Elife">
        <title>Chloroplast acquisition without the gene transfer in kleptoplastic sea slugs, Plakobranchus ocellatus.</title>
        <authorList>
            <person name="Maeda T."/>
            <person name="Takahashi S."/>
            <person name="Yoshida T."/>
            <person name="Shimamura S."/>
            <person name="Takaki Y."/>
            <person name="Nagai Y."/>
            <person name="Toyoda A."/>
            <person name="Suzuki Y."/>
            <person name="Arimoto A."/>
            <person name="Ishii H."/>
            <person name="Satoh N."/>
            <person name="Nishiyama T."/>
            <person name="Hasebe M."/>
            <person name="Maruyama T."/>
            <person name="Minagawa J."/>
            <person name="Obokata J."/>
            <person name="Shigenobu S."/>
        </authorList>
    </citation>
    <scope>NUCLEOTIDE SEQUENCE [LARGE SCALE GENOMIC DNA]</scope>
</reference>
<dbReference type="InterPro" id="IPR050122">
    <property type="entry name" value="RTK"/>
</dbReference>
<dbReference type="Gene3D" id="3.30.200.20">
    <property type="entry name" value="Phosphorylase Kinase, domain 1"/>
    <property type="match status" value="1"/>
</dbReference>
<evidence type="ECO:0000256" key="6">
    <source>
        <dbReference type="ARBA" id="ARBA00022741"/>
    </source>
</evidence>
<organism evidence="18 19">
    <name type="scientific">Elysia marginata</name>
    <dbReference type="NCBI Taxonomy" id="1093978"/>
    <lineage>
        <taxon>Eukaryota</taxon>
        <taxon>Metazoa</taxon>
        <taxon>Spiralia</taxon>
        <taxon>Lophotrochozoa</taxon>
        <taxon>Mollusca</taxon>
        <taxon>Gastropoda</taxon>
        <taxon>Heterobranchia</taxon>
        <taxon>Euthyneura</taxon>
        <taxon>Panpulmonata</taxon>
        <taxon>Sacoglossa</taxon>
        <taxon>Placobranchoidea</taxon>
        <taxon>Plakobranchidae</taxon>
        <taxon>Elysia</taxon>
    </lineage>
</organism>
<dbReference type="CDD" id="cd00603">
    <property type="entry name" value="IPT_PCSR"/>
    <property type="match status" value="1"/>
</dbReference>
<evidence type="ECO:0000313" key="19">
    <source>
        <dbReference type="Proteomes" id="UP000762676"/>
    </source>
</evidence>
<dbReference type="SUPFAM" id="SSF81296">
    <property type="entry name" value="E set domains"/>
    <property type="match status" value="2"/>
</dbReference>
<dbReference type="EC" id="2.7.10.1" evidence="2"/>
<dbReference type="InterPro" id="IPR036352">
    <property type="entry name" value="Semap_dom_sf"/>
</dbReference>
<dbReference type="PRINTS" id="PR00109">
    <property type="entry name" value="TYRKINASE"/>
</dbReference>
<dbReference type="InterPro" id="IPR014756">
    <property type="entry name" value="Ig_E-set"/>
</dbReference>
<keyword evidence="6 15" id="KW-0547">Nucleotide-binding</keyword>
<feature type="compositionally biased region" description="Basic and acidic residues" evidence="16">
    <location>
        <begin position="1584"/>
        <end position="1600"/>
    </location>
</feature>
<keyword evidence="10" id="KW-0472">Membrane</keyword>
<dbReference type="PROSITE" id="PS00107">
    <property type="entry name" value="PROTEIN_KINASE_ATP"/>
    <property type="match status" value="1"/>
</dbReference>
<dbReference type="SMART" id="SM00219">
    <property type="entry name" value="TyrKc"/>
    <property type="match status" value="1"/>
</dbReference>
<accession>A0AAV4GRE1</accession>
<evidence type="ECO:0000256" key="13">
    <source>
        <dbReference type="ARBA" id="ARBA00023180"/>
    </source>
</evidence>
<dbReference type="EMBL" id="BMAT01001570">
    <property type="protein sequence ID" value="GFR88422.1"/>
    <property type="molecule type" value="Genomic_DNA"/>
</dbReference>
<feature type="region of interest" description="Disordered" evidence="16">
    <location>
        <begin position="1395"/>
        <end position="1462"/>
    </location>
</feature>
<evidence type="ECO:0000256" key="4">
    <source>
        <dbReference type="ARBA" id="ARBA00022679"/>
    </source>
</evidence>
<dbReference type="InterPro" id="IPR001245">
    <property type="entry name" value="Ser-Thr/Tyr_kinase_cat_dom"/>
</dbReference>
<dbReference type="InterPro" id="IPR015943">
    <property type="entry name" value="WD40/YVTN_repeat-like_dom_sf"/>
</dbReference>
<keyword evidence="5" id="KW-0812">Transmembrane</keyword>
<dbReference type="InterPro" id="IPR011009">
    <property type="entry name" value="Kinase-like_dom_sf"/>
</dbReference>